<evidence type="ECO:0000256" key="1">
    <source>
        <dbReference type="SAM" id="Phobius"/>
    </source>
</evidence>
<reference evidence="2" key="1">
    <citation type="submission" date="2021-06" db="EMBL/GenBank/DDBJ databases">
        <authorList>
            <person name="Kallberg Y."/>
            <person name="Tangrot J."/>
            <person name="Rosling A."/>
        </authorList>
    </citation>
    <scope>NUCLEOTIDE SEQUENCE</scope>
    <source>
        <strain evidence="2">MA453B</strain>
    </source>
</reference>
<feature type="non-terminal residue" evidence="2">
    <location>
        <position position="132"/>
    </location>
</feature>
<keyword evidence="1" id="KW-1133">Transmembrane helix</keyword>
<dbReference type="Proteomes" id="UP000789405">
    <property type="component" value="Unassembled WGS sequence"/>
</dbReference>
<keyword evidence="3" id="KW-1185">Reference proteome</keyword>
<gene>
    <name evidence="2" type="ORF">DERYTH_LOCUS23501</name>
</gene>
<sequence length="132" mass="14999">YIGPNLKLIFFVLSPIPILLYFPTGIFVSLCYTIWITLIIPVKEHISKPSEPYHTFSPFAAMVYYTYQSHKDLTISKINQDEGQWANLGESPIVQPIRSALDLSSSTWNYCSSLVPQHVRSITSYTGPTRDL</sequence>
<proteinExistence type="predicted"/>
<dbReference type="AlphaFoldDB" id="A0A9N9K016"/>
<feature type="transmembrane region" description="Helical" evidence="1">
    <location>
        <begin position="20"/>
        <end position="40"/>
    </location>
</feature>
<evidence type="ECO:0000313" key="2">
    <source>
        <dbReference type="EMBL" id="CAG8801657.1"/>
    </source>
</evidence>
<dbReference type="OrthoDB" id="2321933at2759"/>
<name>A0A9N9K016_9GLOM</name>
<protein>
    <submittedName>
        <fullName evidence="2">19910_t:CDS:1</fullName>
    </submittedName>
</protein>
<dbReference type="EMBL" id="CAJVPY010036122">
    <property type="protein sequence ID" value="CAG8801657.1"/>
    <property type="molecule type" value="Genomic_DNA"/>
</dbReference>
<keyword evidence="1" id="KW-0812">Transmembrane</keyword>
<keyword evidence="1" id="KW-0472">Membrane</keyword>
<organism evidence="2 3">
    <name type="scientific">Dentiscutata erythropus</name>
    <dbReference type="NCBI Taxonomy" id="1348616"/>
    <lineage>
        <taxon>Eukaryota</taxon>
        <taxon>Fungi</taxon>
        <taxon>Fungi incertae sedis</taxon>
        <taxon>Mucoromycota</taxon>
        <taxon>Glomeromycotina</taxon>
        <taxon>Glomeromycetes</taxon>
        <taxon>Diversisporales</taxon>
        <taxon>Gigasporaceae</taxon>
        <taxon>Dentiscutata</taxon>
    </lineage>
</organism>
<feature type="non-terminal residue" evidence="2">
    <location>
        <position position="1"/>
    </location>
</feature>
<evidence type="ECO:0000313" key="3">
    <source>
        <dbReference type="Proteomes" id="UP000789405"/>
    </source>
</evidence>
<accession>A0A9N9K016</accession>
<comment type="caution">
    <text evidence="2">The sequence shown here is derived from an EMBL/GenBank/DDBJ whole genome shotgun (WGS) entry which is preliminary data.</text>
</comment>